<protein>
    <submittedName>
        <fullName evidence="3">FAD/NAD(P)-binding protein</fullName>
    </submittedName>
</protein>
<accession>A0ABW2S2B7</accession>
<evidence type="ECO:0000313" key="4">
    <source>
        <dbReference type="Proteomes" id="UP001596484"/>
    </source>
</evidence>
<gene>
    <name evidence="3" type="ORF">ACFQS9_18360</name>
</gene>
<feature type="domain" description="FAD-dependent urate hydroxylase HpyO/Asp monooxygenase CreE-like FAD/NAD(P)-binding" evidence="2">
    <location>
        <begin position="9"/>
        <end position="189"/>
    </location>
</feature>
<sequence length="668" mass="73316">MFTEKLKLAIVGLGPRGLSVAERLCANAESLLPHGRELVIYLVDPHVLEGGQVWRSTQDRVLLMNTVACQVTMFVDNTVDCDGPVKTGPSLHEWARSIALIGSPKVPEAVRAEAVMLGPDDYPSRAFYGSYLQWTRRRIIRTAPPGVSFTLLEATAVDVRDTPAGLQEVVLNTGETIGDLQAVVLALGHMPHHLGEAEAALSRFADRHGLRYIAPSNPADVPLDAIPAGASVILRGMGLNFFDYMALLTIGRGGTFAREFDGTLTYRPSGREPRLVAGSRRGVPHHARGKNEKGSFGRHEPRYVTAEVIERLRARADAGTPAGFRRDIWPMIDQEVRTVYYATLVRERQCACDAEEFTAMFAAAEPATVPISGDPLAIDESDAQRVVLAKFDIHPDQGWEWQKIATPFTDNDLSSTKRFRSWLRSYLDAEVQEASKGNVTGPRKAALDVLRDLRNEIRLLVDHGGLSGDSYRDELQRWYMPLNAHLSIGPPAERIEQFGALMDAGVLEVLGPDLRVDCSDGRFIASSGACPDLSVRADTLIEARLPETDLHRTTDPLLRTLLDRGECRPYRIPIRGGGHYVSGGVAVTRRPYRLLDAADRPHPRRFAFGVPTETVHWVTASGIRPGVNSVILGDADAIARSCLSAAAKQRRPLLLAADRGDHLTRRSA</sequence>
<dbReference type="RefSeq" id="WP_378407267.1">
    <property type="nucleotide sequence ID" value="NZ_JBHTCS010000022.1"/>
</dbReference>
<keyword evidence="4" id="KW-1185">Reference proteome</keyword>
<name>A0ABW2S2B7_9NOCA</name>
<evidence type="ECO:0000259" key="2">
    <source>
        <dbReference type="Pfam" id="PF13454"/>
    </source>
</evidence>
<dbReference type="SUPFAM" id="SSF51905">
    <property type="entry name" value="FAD/NAD(P)-binding domain"/>
    <property type="match status" value="1"/>
</dbReference>
<dbReference type="InterPro" id="IPR036188">
    <property type="entry name" value="FAD/NAD-bd_sf"/>
</dbReference>
<comment type="caution">
    <text evidence="3">The sequence shown here is derived from an EMBL/GenBank/DDBJ whole genome shotgun (WGS) entry which is preliminary data.</text>
</comment>
<dbReference type="PANTHER" id="PTHR40254">
    <property type="entry name" value="BLR0577 PROTEIN"/>
    <property type="match status" value="1"/>
</dbReference>
<organism evidence="3 4">
    <name type="scientific">Rhodococcus daqingensis</name>
    <dbReference type="NCBI Taxonomy" id="2479363"/>
    <lineage>
        <taxon>Bacteria</taxon>
        <taxon>Bacillati</taxon>
        <taxon>Actinomycetota</taxon>
        <taxon>Actinomycetes</taxon>
        <taxon>Mycobacteriales</taxon>
        <taxon>Nocardiaceae</taxon>
        <taxon>Rhodococcus</taxon>
    </lineage>
</organism>
<proteinExistence type="predicted"/>
<feature type="region of interest" description="Disordered" evidence="1">
    <location>
        <begin position="271"/>
        <end position="297"/>
    </location>
</feature>
<evidence type="ECO:0000313" key="3">
    <source>
        <dbReference type="EMBL" id="MFC7449864.1"/>
    </source>
</evidence>
<dbReference type="PANTHER" id="PTHR40254:SF1">
    <property type="entry name" value="BLR0577 PROTEIN"/>
    <property type="match status" value="1"/>
</dbReference>
<evidence type="ECO:0000256" key="1">
    <source>
        <dbReference type="SAM" id="MobiDB-lite"/>
    </source>
</evidence>
<reference evidence="4" key="1">
    <citation type="journal article" date="2019" name="Int. J. Syst. Evol. Microbiol.">
        <title>The Global Catalogue of Microorganisms (GCM) 10K type strain sequencing project: providing services to taxonomists for standard genome sequencing and annotation.</title>
        <authorList>
            <consortium name="The Broad Institute Genomics Platform"/>
            <consortium name="The Broad Institute Genome Sequencing Center for Infectious Disease"/>
            <person name="Wu L."/>
            <person name="Ma J."/>
        </authorList>
    </citation>
    <scope>NUCLEOTIDE SEQUENCE [LARGE SCALE GENOMIC DNA]</scope>
    <source>
        <strain evidence="4">ICMP 19430</strain>
    </source>
</reference>
<dbReference type="InterPro" id="IPR038732">
    <property type="entry name" value="HpyO/CreE_NAD-binding"/>
</dbReference>
<dbReference type="InterPro" id="IPR052189">
    <property type="entry name" value="L-asp_N-monooxygenase_NS-form"/>
</dbReference>
<dbReference type="EMBL" id="JBHTCS010000022">
    <property type="protein sequence ID" value="MFC7449864.1"/>
    <property type="molecule type" value="Genomic_DNA"/>
</dbReference>
<dbReference type="Proteomes" id="UP001596484">
    <property type="component" value="Unassembled WGS sequence"/>
</dbReference>
<dbReference type="Pfam" id="PF13454">
    <property type="entry name" value="NAD_binding_9"/>
    <property type="match status" value="1"/>
</dbReference>